<dbReference type="Proteomes" id="UP000563601">
    <property type="component" value="Unassembled WGS sequence"/>
</dbReference>
<dbReference type="PANTHER" id="PTHR33908">
    <property type="entry name" value="MANNOSYLTRANSFERASE YKCB-RELATED"/>
    <property type="match status" value="1"/>
</dbReference>
<feature type="transmembrane region" description="Helical" evidence="8">
    <location>
        <begin position="390"/>
        <end position="407"/>
    </location>
</feature>
<dbReference type="RefSeq" id="WP_221296403.1">
    <property type="nucleotide sequence ID" value="NZ_CP047491.1"/>
</dbReference>
<feature type="transmembrane region" description="Helical" evidence="8">
    <location>
        <begin position="125"/>
        <end position="145"/>
    </location>
</feature>
<protein>
    <submittedName>
        <fullName evidence="9">Uncharacterized protein</fullName>
    </submittedName>
</protein>
<keyword evidence="3" id="KW-0328">Glycosyltransferase</keyword>
<evidence type="ECO:0000256" key="7">
    <source>
        <dbReference type="ARBA" id="ARBA00023136"/>
    </source>
</evidence>
<comment type="subcellular location">
    <subcellularLocation>
        <location evidence="1">Cell membrane</location>
        <topology evidence="1">Multi-pass membrane protein</topology>
    </subcellularLocation>
</comment>
<evidence type="ECO:0000256" key="1">
    <source>
        <dbReference type="ARBA" id="ARBA00004651"/>
    </source>
</evidence>
<dbReference type="InterPro" id="IPR050297">
    <property type="entry name" value="LipidA_mod_glycosyltrf_83"/>
</dbReference>
<evidence type="ECO:0000256" key="3">
    <source>
        <dbReference type="ARBA" id="ARBA00022676"/>
    </source>
</evidence>
<evidence type="ECO:0000256" key="2">
    <source>
        <dbReference type="ARBA" id="ARBA00022475"/>
    </source>
</evidence>
<dbReference type="PANTHER" id="PTHR33908:SF11">
    <property type="entry name" value="MEMBRANE PROTEIN"/>
    <property type="match status" value="1"/>
</dbReference>
<dbReference type="AlphaFoldDB" id="A0AA89PP46"/>
<keyword evidence="7 8" id="KW-0472">Membrane</keyword>
<organism evidence="9 10">
    <name type="scientific">Microbulbifer hydrolyticus</name>
    <dbReference type="NCBI Taxonomy" id="48074"/>
    <lineage>
        <taxon>Bacteria</taxon>
        <taxon>Pseudomonadati</taxon>
        <taxon>Pseudomonadota</taxon>
        <taxon>Gammaproteobacteria</taxon>
        <taxon>Cellvibrionales</taxon>
        <taxon>Microbulbiferaceae</taxon>
        <taxon>Microbulbifer</taxon>
    </lineage>
</organism>
<feature type="transmembrane region" description="Helical" evidence="8">
    <location>
        <begin position="209"/>
        <end position="235"/>
    </location>
</feature>
<feature type="transmembrane region" description="Helical" evidence="8">
    <location>
        <begin position="51"/>
        <end position="69"/>
    </location>
</feature>
<keyword evidence="6 8" id="KW-1133">Transmembrane helix</keyword>
<keyword evidence="5 8" id="KW-0812">Transmembrane</keyword>
<accession>A0AA89PP46</accession>
<evidence type="ECO:0000256" key="4">
    <source>
        <dbReference type="ARBA" id="ARBA00022679"/>
    </source>
</evidence>
<evidence type="ECO:0000256" key="8">
    <source>
        <dbReference type="SAM" id="Phobius"/>
    </source>
</evidence>
<dbReference type="EMBL" id="JACHHR010000008">
    <property type="protein sequence ID" value="MBB5213273.1"/>
    <property type="molecule type" value="Genomic_DNA"/>
</dbReference>
<proteinExistence type="predicted"/>
<feature type="transmembrane region" description="Helical" evidence="8">
    <location>
        <begin position="413"/>
        <end position="434"/>
    </location>
</feature>
<keyword evidence="4" id="KW-0808">Transferase</keyword>
<feature type="transmembrane region" description="Helical" evidence="8">
    <location>
        <begin position="157"/>
        <end position="175"/>
    </location>
</feature>
<name>A0AA89PP46_9GAMM</name>
<keyword evidence="2" id="KW-1003">Cell membrane</keyword>
<evidence type="ECO:0000313" key="9">
    <source>
        <dbReference type="EMBL" id="MBB5213273.1"/>
    </source>
</evidence>
<comment type="caution">
    <text evidence="9">The sequence shown here is derived from an EMBL/GenBank/DDBJ whole genome shotgun (WGS) entry which is preliminary data.</text>
</comment>
<dbReference type="GO" id="GO:0005886">
    <property type="term" value="C:plasma membrane"/>
    <property type="evidence" value="ECO:0007669"/>
    <property type="project" value="UniProtKB-SubCell"/>
</dbReference>
<evidence type="ECO:0000256" key="6">
    <source>
        <dbReference type="ARBA" id="ARBA00022989"/>
    </source>
</evidence>
<reference evidence="9 10" key="1">
    <citation type="submission" date="2020-08" db="EMBL/GenBank/DDBJ databases">
        <title>Genomic Encyclopedia of Type Strains, Phase IV (KMG-IV): sequencing the most valuable type-strain genomes for metagenomic binning, comparative biology and taxonomic classification.</title>
        <authorList>
            <person name="Goeker M."/>
        </authorList>
    </citation>
    <scope>NUCLEOTIDE SEQUENCE [LARGE SCALE GENOMIC DNA]</scope>
    <source>
        <strain evidence="9 10">DSM 11525</strain>
    </source>
</reference>
<evidence type="ECO:0000313" key="10">
    <source>
        <dbReference type="Proteomes" id="UP000563601"/>
    </source>
</evidence>
<dbReference type="GO" id="GO:0016763">
    <property type="term" value="F:pentosyltransferase activity"/>
    <property type="evidence" value="ECO:0007669"/>
    <property type="project" value="TreeGrafter"/>
</dbReference>
<gene>
    <name evidence="9" type="ORF">HNQ53_003523</name>
</gene>
<dbReference type="GO" id="GO:0009103">
    <property type="term" value="P:lipopolysaccharide biosynthetic process"/>
    <property type="evidence" value="ECO:0007669"/>
    <property type="project" value="UniProtKB-ARBA"/>
</dbReference>
<evidence type="ECO:0000256" key="5">
    <source>
        <dbReference type="ARBA" id="ARBA00022692"/>
    </source>
</evidence>
<sequence>MRDGLVSSGSMAMKLRHWWQFTVADLRGPRGFRGTLLDRIPAGAKRVDRRWWIYAALYLLIAVGIWLRVEHIFSHNPMDHIWSDPQRHWEQGTETLRRDPMTMTDPVMYQVYIGVLAKLTLGEPFLVALYTALLACLTPWIWYRFARELMPGRLQATAVWAALSLLPSWIAIYSYFMQETLLLPLLGASLYASWRCRRKQTLSSFLLMVTLWTFAGLTRGIAIPLAAVVTTWLWLVQPRKLAKAGYSLALLALLMGPLAYRSHAAMHMISPHGIGQLVALYLRSGKREIHVHYSREGAQWNYWFGSPSTGEKPLAPLSDWTTERDGQVHARIHIENGAEDWAKALARYPLTLERYLSLTRENLIYLFFGSSWPDNNRERLLEKISHHSRWLWAPLTLLLLIGTALYWRRLQGARLFAVVLGTWVVVQGVLPIAVNEGRYRKPAEGMLLVQALLVAAAVRRRSAASGRRGMRDSFDEPADAPFAIHTPNGQAVPPVLTQVEVSREQREKDDALA</sequence>